<evidence type="ECO:0000313" key="2">
    <source>
        <dbReference type="EMBL" id="RKO72528.1"/>
    </source>
</evidence>
<evidence type="ECO:0000313" key="3">
    <source>
        <dbReference type="Proteomes" id="UP000282423"/>
    </source>
</evidence>
<keyword evidence="1" id="KW-0812">Transmembrane</keyword>
<name>A0A420W1Q6_9SPHI</name>
<dbReference type="RefSeq" id="WP_121122610.1">
    <property type="nucleotide sequence ID" value="NZ_RBWS01000005.1"/>
</dbReference>
<proteinExistence type="predicted"/>
<dbReference type="EMBL" id="RBWS01000005">
    <property type="protein sequence ID" value="RKO72528.1"/>
    <property type="molecule type" value="Genomic_DNA"/>
</dbReference>
<sequence length="128" mass="15107">MNSVEIKRGWFSPDEKLLIEPKYVLAMVSLLLAIVFLFVGSTLQFLDPAAGILDLGAFSLLYFGLMAGLVFICCCTWLQEYLWKPFKYYRQDIYYHFNQLSSWQQSILYFSVFFLFLFAFLQLLKMLF</sequence>
<reference evidence="2 3" key="1">
    <citation type="submission" date="2018-10" db="EMBL/GenBank/DDBJ databases">
        <title>Sphingobacterium sp. M05W1-28.</title>
        <authorList>
            <person name="Cai H."/>
        </authorList>
    </citation>
    <scope>NUCLEOTIDE SEQUENCE [LARGE SCALE GENOMIC DNA]</scope>
    <source>
        <strain evidence="2 3">M05W1-28</strain>
    </source>
</reference>
<accession>A0A420W1Q6</accession>
<dbReference type="Proteomes" id="UP000282423">
    <property type="component" value="Unassembled WGS sequence"/>
</dbReference>
<gene>
    <name evidence="2" type="ORF">D7322_06975</name>
</gene>
<feature type="transmembrane region" description="Helical" evidence="1">
    <location>
        <begin position="107"/>
        <end position="124"/>
    </location>
</feature>
<organism evidence="2 3">
    <name type="scientific">Sphingobacterium puteale</name>
    <dbReference type="NCBI Taxonomy" id="2420510"/>
    <lineage>
        <taxon>Bacteria</taxon>
        <taxon>Pseudomonadati</taxon>
        <taxon>Bacteroidota</taxon>
        <taxon>Sphingobacteriia</taxon>
        <taxon>Sphingobacteriales</taxon>
        <taxon>Sphingobacteriaceae</taxon>
        <taxon>Sphingobacterium</taxon>
    </lineage>
</organism>
<keyword evidence="1" id="KW-0472">Membrane</keyword>
<keyword evidence="1" id="KW-1133">Transmembrane helix</keyword>
<dbReference type="OrthoDB" id="711053at2"/>
<keyword evidence="3" id="KW-1185">Reference proteome</keyword>
<feature type="transmembrane region" description="Helical" evidence="1">
    <location>
        <begin position="58"/>
        <end position="79"/>
    </location>
</feature>
<protein>
    <submittedName>
        <fullName evidence="2">Uncharacterized protein</fullName>
    </submittedName>
</protein>
<feature type="transmembrane region" description="Helical" evidence="1">
    <location>
        <begin position="23"/>
        <end position="46"/>
    </location>
</feature>
<dbReference type="AlphaFoldDB" id="A0A420W1Q6"/>
<comment type="caution">
    <text evidence="2">The sequence shown here is derived from an EMBL/GenBank/DDBJ whole genome shotgun (WGS) entry which is preliminary data.</text>
</comment>
<evidence type="ECO:0000256" key="1">
    <source>
        <dbReference type="SAM" id="Phobius"/>
    </source>
</evidence>